<comment type="similarity">
    <text evidence="1">Belongs to the disease resistance NB-LRR family.</text>
</comment>
<dbReference type="RefSeq" id="XP_024927515.3">
    <property type="nucleotide sequence ID" value="XM_025071747.3"/>
</dbReference>
<dbReference type="GeneID" id="107413007"/>
<keyword evidence="6" id="KW-0175">Coiled coil</keyword>
<dbReference type="InterPro" id="IPR055414">
    <property type="entry name" value="LRR_R13L4/SHOC2-like"/>
</dbReference>
<evidence type="ECO:0000256" key="6">
    <source>
        <dbReference type="SAM" id="Coils"/>
    </source>
</evidence>
<feature type="domain" description="Disease resistance protein At4g27190-like leucine-rich repeats" evidence="8">
    <location>
        <begin position="1046"/>
        <end position="1147"/>
    </location>
</feature>
<keyword evidence="4" id="KW-0611">Plant defense</keyword>
<dbReference type="RefSeq" id="XP_048326873.2">
    <property type="nucleotide sequence ID" value="XM_048470916.2"/>
</dbReference>
<keyword evidence="5" id="KW-0067">ATP-binding</keyword>
<sequence length="1238" mass="141269">MEIIIRIGAKISEYTVKPIARQLGYLFYYQRNVENLRTHVQHLKDAKDRLHHSIDEAKRNGEEIEADVVNWLSRVDRMISEHTENFLTNEGQLNMKCLSGNFPDLVSRHRMSRKAKKMALDVASEIQAAGGFHKVSYLPTIPSVFEVKGYVAFRSRMSTLNRIMEALRDPDVDMIGVYGMGGVGKTMLCKEVAKQVKEQMLFAKAVMVTVSQTPSLESIQQEVAEKLGLKLEEKSIPGRADRLRYKLRKEKSLLVILDDIWEKLELEDIGISFGDDNEEYKILLTSRSQEVLYNDMGVELNFLVGVLSESEATNLFDKIVGDTVRKLSIQPLASEIIKECAGLPIAIATVANALRNKSHHVWKNALQELRISTPTNIKGMHEKVYSGIKLSYDSLRSEEAKSLLLLCSWFHEDANIEIEHLLRQATGWGLFQGITKLEEARNKVVTLIEDLKACCLLLDGDYDGCAKMHDVIRDVTLSIGSNDRHMYNLRNVAELEECFSSRKLVDSIAVSLSEIDHICRLPEKLEFPKVQLFCLSNRSRPFQNFNMHNLLNQRYIYEQYGKELEIPNHFFEEMKELRVLELISVCLRPLPSSIFSIQNLQTLCLWRCDIGEVGMIGELKNLKILDLRGSSIEELPKQIGQLTQLRMLDLKHCYKLKVVQPNIISSLTRLEELNMAGSFADWHVNGNEGEIRNASLLELKDLHRLTTLYLQIPNAALLPKEFFSEKWEKYNIVIGDVNVVLPDSRSSKQLYLKINKRDIFNDHGLEMLLKKSEVLYLSGSSGFNNVVYELDAEGFPQLKHLQLQSIVGIQYIINSVEKIHACSAFVSLDILQLNGLWSLEKICHGKLTENCFGKLRVIEVSNCDKLKNLFSFSIAIGLLHLEKIEVVGCETMEEVIYERKDDSQSISNETFQKIPFPKLKTLKLCSLRNLIQYHSQVETNCRNQRKDEQLIADFARPFFHEKVTFPKLKNLTLKEVGFLKEIWHGQSEGLPTSVFSGLASLTISELPDLMHLWDENYHTDTAFLNLMALKVSRCDRFKNLAPSWISFQNLMILAVSNSHGMVNLFTSSTAKSMSQLRMMTINACKSMNEIIANKGSETGGEIVFNELLVLEVRRLPSLTSFYSGNLVMKFPKLKCVRIGLCPEMRSFSRGVVSTPQLHKLTLLDKELEKVIFETDDEDMELPDGFNTALDFDELISDDELNYGESIQQELIEGDINTTIRHLQEKNQIGLALRQLFTE</sequence>
<dbReference type="SUPFAM" id="SSF52058">
    <property type="entry name" value="L domain-like"/>
    <property type="match status" value="1"/>
</dbReference>
<dbReference type="InterPro" id="IPR027417">
    <property type="entry name" value="P-loop_NTPase"/>
</dbReference>
<dbReference type="SUPFAM" id="SSF52540">
    <property type="entry name" value="P-loop containing nucleoside triphosphate hydrolases"/>
    <property type="match status" value="1"/>
</dbReference>
<protein>
    <submittedName>
        <fullName evidence="11 12">Probable disease resistance protein At4g27220</fullName>
    </submittedName>
</protein>
<evidence type="ECO:0000256" key="3">
    <source>
        <dbReference type="ARBA" id="ARBA00022741"/>
    </source>
</evidence>
<dbReference type="PRINTS" id="PR00364">
    <property type="entry name" value="DISEASERSIST"/>
</dbReference>
<evidence type="ECO:0000256" key="4">
    <source>
        <dbReference type="ARBA" id="ARBA00022821"/>
    </source>
</evidence>
<evidence type="ECO:0000313" key="12">
    <source>
        <dbReference type="RefSeq" id="XP_048326873.2"/>
    </source>
</evidence>
<accession>A0A6P6G158</accession>
<dbReference type="Pfam" id="PF23247">
    <property type="entry name" value="LRR_RPS2"/>
    <property type="match status" value="3"/>
</dbReference>
<dbReference type="PANTHER" id="PTHR33463:SF198">
    <property type="entry name" value="RPP4C3"/>
    <property type="match status" value="1"/>
</dbReference>
<dbReference type="RefSeq" id="XP_060675625.1">
    <property type="nucleotide sequence ID" value="XM_060819642.1"/>
</dbReference>
<feature type="domain" description="Disease resistance protein At4g27190-like leucine-rich repeats" evidence="8">
    <location>
        <begin position="838"/>
        <end position="932"/>
    </location>
</feature>
<evidence type="ECO:0000256" key="5">
    <source>
        <dbReference type="ARBA" id="ARBA00022840"/>
    </source>
</evidence>
<evidence type="ECO:0000313" key="13">
    <source>
        <dbReference type="RefSeq" id="XP_060675625.1"/>
    </source>
</evidence>
<evidence type="ECO:0000256" key="1">
    <source>
        <dbReference type="ARBA" id="ARBA00008894"/>
    </source>
</evidence>
<feature type="domain" description="Disease resistance R13L4/SHOC-2-like LRR" evidence="9">
    <location>
        <begin position="616"/>
        <end position="720"/>
    </location>
</feature>
<evidence type="ECO:0000259" key="9">
    <source>
        <dbReference type="Pfam" id="PF23598"/>
    </source>
</evidence>
<evidence type="ECO:0000313" key="10">
    <source>
        <dbReference type="Proteomes" id="UP001652623"/>
    </source>
</evidence>
<keyword evidence="2" id="KW-0677">Repeat</keyword>
<evidence type="ECO:0000256" key="2">
    <source>
        <dbReference type="ARBA" id="ARBA00022737"/>
    </source>
</evidence>
<feature type="domain" description="Disease resistance protein At4g27190-like leucine-rich repeats" evidence="8">
    <location>
        <begin position="964"/>
        <end position="1043"/>
    </location>
</feature>
<dbReference type="Proteomes" id="UP001652623">
    <property type="component" value="Chromosome 8"/>
</dbReference>
<dbReference type="Gene3D" id="3.80.10.10">
    <property type="entry name" value="Ribonuclease Inhibitor"/>
    <property type="match status" value="2"/>
</dbReference>
<gene>
    <name evidence="11 12 13" type="primary">LOC107413007</name>
</gene>
<evidence type="ECO:0000313" key="11">
    <source>
        <dbReference type="RefSeq" id="XP_024927515.3"/>
    </source>
</evidence>
<organism evidence="10 11">
    <name type="scientific">Ziziphus jujuba</name>
    <name type="common">Chinese jujube</name>
    <name type="synonym">Ziziphus sativa</name>
    <dbReference type="NCBI Taxonomy" id="326968"/>
    <lineage>
        <taxon>Eukaryota</taxon>
        <taxon>Viridiplantae</taxon>
        <taxon>Streptophyta</taxon>
        <taxon>Embryophyta</taxon>
        <taxon>Tracheophyta</taxon>
        <taxon>Spermatophyta</taxon>
        <taxon>Magnoliopsida</taxon>
        <taxon>eudicotyledons</taxon>
        <taxon>Gunneridae</taxon>
        <taxon>Pentapetalae</taxon>
        <taxon>rosids</taxon>
        <taxon>fabids</taxon>
        <taxon>Rosales</taxon>
        <taxon>Rhamnaceae</taxon>
        <taxon>Paliureae</taxon>
        <taxon>Ziziphus</taxon>
    </lineage>
</organism>
<dbReference type="InterPro" id="IPR032675">
    <property type="entry name" value="LRR_dom_sf"/>
</dbReference>
<dbReference type="Pfam" id="PF23598">
    <property type="entry name" value="LRR_14"/>
    <property type="match status" value="1"/>
</dbReference>
<evidence type="ECO:0000259" key="7">
    <source>
        <dbReference type="Pfam" id="PF00931"/>
    </source>
</evidence>
<keyword evidence="3" id="KW-0547">Nucleotide-binding</keyword>
<keyword evidence="10" id="KW-1185">Reference proteome</keyword>
<dbReference type="PANTHER" id="PTHR33463">
    <property type="entry name" value="NB-ARC DOMAIN-CONTAINING PROTEIN-RELATED"/>
    <property type="match status" value="1"/>
</dbReference>
<feature type="coiled-coil region" evidence="6">
    <location>
        <begin position="40"/>
        <end position="67"/>
    </location>
</feature>
<dbReference type="InterPro" id="IPR057135">
    <property type="entry name" value="At4g27190-like_LRR"/>
</dbReference>
<reference evidence="11 12" key="1">
    <citation type="submission" date="2025-05" db="UniProtKB">
        <authorList>
            <consortium name="RefSeq"/>
        </authorList>
    </citation>
    <scope>IDENTIFICATION</scope>
    <source>
        <tissue evidence="11 12">Seedling</tissue>
    </source>
</reference>
<feature type="domain" description="NB-ARC" evidence="7">
    <location>
        <begin position="159"/>
        <end position="322"/>
    </location>
</feature>
<dbReference type="Gene3D" id="1.10.8.430">
    <property type="entry name" value="Helical domain of apoptotic protease-activating factors"/>
    <property type="match status" value="1"/>
</dbReference>
<dbReference type="InterPro" id="IPR002182">
    <property type="entry name" value="NB-ARC"/>
</dbReference>
<dbReference type="Pfam" id="PF00931">
    <property type="entry name" value="NB-ARC"/>
    <property type="match status" value="1"/>
</dbReference>
<dbReference type="Gene3D" id="3.40.50.300">
    <property type="entry name" value="P-loop containing nucleotide triphosphate hydrolases"/>
    <property type="match status" value="1"/>
</dbReference>
<dbReference type="InterPro" id="IPR042197">
    <property type="entry name" value="Apaf_helical"/>
</dbReference>
<dbReference type="InterPro" id="IPR050905">
    <property type="entry name" value="Plant_NBS-LRR"/>
</dbReference>
<proteinExistence type="inferred from homology"/>
<evidence type="ECO:0000259" key="8">
    <source>
        <dbReference type="Pfam" id="PF23247"/>
    </source>
</evidence>
<name>A0A6P6G158_ZIZJJ</name>